<comment type="caution">
    <text evidence="1">The sequence shown here is derived from an EMBL/GenBank/DDBJ whole genome shotgun (WGS) entry which is preliminary data.</text>
</comment>
<organism evidence="1 2">
    <name type="scientific">Gemmobacter lanyuensis</name>
    <dbReference type="NCBI Taxonomy" id="1054497"/>
    <lineage>
        <taxon>Bacteria</taxon>
        <taxon>Pseudomonadati</taxon>
        <taxon>Pseudomonadota</taxon>
        <taxon>Alphaproteobacteria</taxon>
        <taxon>Rhodobacterales</taxon>
        <taxon>Paracoccaceae</taxon>
        <taxon>Gemmobacter</taxon>
    </lineage>
</organism>
<accession>A0A918MIV7</accession>
<proteinExistence type="predicted"/>
<dbReference type="Pfam" id="PF05845">
    <property type="entry name" value="PhnH"/>
    <property type="match status" value="1"/>
</dbReference>
<evidence type="ECO:0000313" key="2">
    <source>
        <dbReference type="Proteomes" id="UP000628984"/>
    </source>
</evidence>
<evidence type="ECO:0000313" key="1">
    <source>
        <dbReference type="EMBL" id="GGW26171.1"/>
    </source>
</evidence>
<reference evidence="1" key="1">
    <citation type="journal article" date="2014" name="Int. J. Syst. Evol. Microbiol.">
        <title>Complete genome sequence of Corynebacterium casei LMG S-19264T (=DSM 44701T), isolated from a smear-ripened cheese.</title>
        <authorList>
            <consortium name="US DOE Joint Genome Institute (JGI-PGF)"/>
            <person name="Walter F."/>
            <person name="Albersmeier A."/>
            <person name="Kalinowski J."/>
            <person name="Ruckert C."/>
        </authorList>
    </citation>
    <scope>NUCLEOTIDE SEQUENCE</scope>
    <source>
        <strain evidence="1">KCTC 23714</strain>
    </source>
</reference>
<keyword evidence="1" id="KW-0456">Lyase</keyword>
<keyword evidence="2" id="KW-1185">Reference proteome</keyword>
<dbReference type="InterPro" id="IPR038058">
    <property type="entry name" value="PhnH-like_sp"/>
</dbReference>
<name>A0A918MIV7_9RHOB</name>
<reference evidence="1" key="2">
    <citation type="submission" date="2020-09" db="EMBL/GenBank/DDBJ databases">
        <authorList>
            <person name="Sun Q."/>
            <person name="Kim S."/>
        </authorList>
    </citation>
    <scope>NUCLEOTIDE SEQUENCE</scope>
    <source>
        <strain evidence="1">KCTC 23714</strain>
    </source>
</reference>
<dbReference type="AlphaFoldDB" id="A0A918MIV7"/>
<dbReference type="Proteomes" id="UP000628984">
    <property type="component" value="Unassembled WGS sequence"/>
</dbReference>
<dbReference type="RefSeq" id="WP_189633009.1">
    <property type="nucleotide sequence ID" value="NZ_BMYQ01000002.1"/>
</dbReference>
<dbReference type="PIRSF" id="PIRSF020680">
    <property type="entry name" value="PhnH"/>
    <property type="match status" value="1"/>
</dbReference>
<protein>
    <submittedName>
        <fullName evidence="1">Carbon-phosphorus lyase subunit PhnH</fullName>
    </submittedName>
</protein>
<gene>
    <name evidence="1" type="primary">phnH</name>
    <name evidence="1" type="ORF">GCM10011452_12870</name>
</gene>
<sequence>MTAPQDASVLSGGFVEPAVQSAHAFRALLAAMARPGTMQTVTGAQPPAPLSVAAGVALLTLADPTVPVHLAGAADTEAVRAWIAFHCGAPLVAAESAAIALGTWDALQPVSRFSMGLPDYPDRSATLIVELPALTASGAHLRGPGIRDRAELSLPETAAFIANRARFPLGFDCLFTSGSTLAALPRSTIVENA</sequence>
<dbReference type="InterPro" id="IPR008772">
    <property type="entry name" value="Phosphonate_metab_PhnH"/>
</dbReference>
<dbReference type="GO" id="GO:0019634">
    <property type="term" value="P:organic phosphonate metabolic process"/>
    <property type="evidence" value="ECO:0007669"/>
    <property type="project" value="InterPro"/>
</dbReference>
<dbReference type="Gene3D" id="3.40.50.11310">
    <property type="entry name" value="Bacterial phosphonate metabolism protein PhnH"/>
    <property type="match status" value="1"/>
</dbReference>
<dbReference type="GO" id="GO:0016829">
    <property type="term" value="F:lyase activity"/>
    <property type="evidence" value="ECO:0007669"/>
    <property type="project" value="UniProtKB-KW"/>
</dbReference>
<dbReference type="EMBL" id="BMYQ01000002">
    <property type="protein sequence ID" value="GGW26171.1"/>
    <property type="molecule type" value="Genomic_DNA"/>
</dbReference>
<dbReference type="SUPFAM" id="SSF159709">
    <property type="entry name" value="PhnH-like"/>
    <property type="match status" value="1"/>
</dbReference>
<dbReference type="NCBIfam" id="TIGR03292">
    <property type="entry name" value="PhnH_redo"/>
    <property type="match status" value="1"/>
</dbReference>